<organism evidence="6 7">
    <name type="scientific">Bosea vaviloviae</name>
    <dbReference type="NCBI Taxonomy" id="1526658"/>
    <lineage>
        <taxon>Bacteria</taxon>
        <taxon>Pseudomonadati</taxon>
        <taxon>Pseudomonadota</taxon>
        <taxon>Alphaproteobacteria</taxon>
        <taxon>Hyphomicrobiales</taxon>
        <taxon>Boseaceae</taxon>
        <taxon>Bosea</taxon>
    </lineage>
</organism>
<evidence type="ECO:0000256" key="4">
    <source>
        <dbReference type="SAM" id="MobiDB-lite"/>
    </source>
</evidence>
<comment type="caution">
    <text evidence="6">The sequence shown here is derived from an EMBL/GenBank/DDBJ whole genome shotgun (WGS) entry which is preliminary data.</text>
</comment>
<protein>
    <submittedName>
        <fullName evidence="6">Transcriptional regulator</fullName>
    </submittedName>
</protein>
<name>A0A0N0MB83_9HYPH</name>
<dbReference type="OrthoDB" id="9793400at2"/>
<dbReference type="PROSITE" id="PS01124">
    <property type="entry name" value="HTH_ARAC_FAMILY_2"/>
    <property type="match status" value="1"/>
</dbReference>
<dbReference type="GO" id="GO:0003700">
    <property type="term" value="F:DNA-binding transcription factor activity"/>
    <property type="evidence" value="ECO:0007669"/>
    <property type="project" value="InterPro"/>
</dbReference>
<dbReference type="SUPFAM" id="SSF52317">
    <property type="entry name" value="Class I glutamine amidotransferase-like"/>
    <property type="match status" value="1"/>
</dbReference>
<dbReference type="InterPro" id="IPR002818">
    <property type="entry name" value="DJ-1/PfpI"/>
</dbReference>
<dbReference type="SUPFAM" id="SSF46689">
    <property type="entry name" value="Homeodomain-like"/>
    <property type="match status" value="2"/>
</dbReference>
<evidence type="ECO:0000256" key="1">
    <source>
        <dbReference type="ARBA" id="ARBA00023015"/>
    </source>
</evidence>
<dbReference type="InterPro" id="IPR018060">
    <property type="entry name" value="HTH_AraC"/>
</dbReference>
<dbReference type="InterPro" id="IPR018062">
    <property type="entry name" value="HTH_AraC-typ_CS"/>
</dbReference>
<accession>A0A0N0MB83</accession>
<evidence type="ECO:0000259" key="5">
    <source>
        <dbReference type="PROSITE" id="PS01124"/>
    </source>
</evidence>
<dbReference type="CDD" id="cd03136">
    <property type="entry name" value="GATase1_AraC_ArgR_like"/>
    <property type="match status" value="1"/>
</dbReference>
<gene>
    <name evidence="6" type="ORF">AE618_16815</name>
</gene>
<dbReference type="InterPro" id="IPR052158">
    <property type="entry name" value="INH-QAR"/>
</dbReference>
<feature type="domain" description="HTH araC/xylS-type" evidence="5">
    <location>
        <begin position="231"/>
        <end position="329"/>
    </location>
</feature>
<dbReference type="Gene3D" id="3.40.50.880">
    <property type="match status" value="1"/>
</dbReference>
<dbReference type="AlphaFoldDB" id="A0A0N0MB83"/>
<dbReference type="EMBL" id="LGSZ01000048">
    <property type="protein sequence ID" value="KPH79552.1"/>
    <property type="molecule type" value="Genomic_DNA"/>
</dbReference>
<dbReference type="InterPro" id="IPR029062">
    <property type="entry name" value="Class_I_gatase-like"/>
</dbReference>
<dbReference type="PANTHER" id="PTHR43130:SF3">
    <property type="entry name" value="HTH-TYPE TRANSCRIPTIONAL REGULATOR RV1931C"/>
    <property type="match status" value="1"/>
</dbReference>
<dbReference type="Pfam" id="PF12833">
    <property type="entry name" value="HTH_18"/>
    <property type="match status" value="1"/>
</dbReference>
<dbReference type="PROSITE" id="PS00041">
    <property type="entry name" value="HTH_ARAC_FAMILY_1"/>
    <property type="match status" value="1"/>
</dbReference>
<dbReference type="RefSeq" id="WP_054210214.1">
    <property type="nucleotide sequence ID" value="NZ_LGSZ01000048.1"/>
</dbReference>
<keyword evidence="7" id="KW-1185">Reference proteome</keyword>
<keyword evidence="2" id="KW-0238">DNA-binding</keyword>
<keyword evidence="1" id="KW-0805">Transcription regulation</keyword>
<evidence type="ECO:0000313" key="7">
    <source>
        <dbReference type="Proteomes" id="UP000037822"/>
    </source>
</evidence>
<dbReference type="Pfam" id="PF01965">
    <property type="entry name" value="DJ-1_PfpI"/>
    <property type="match status" value="1"/>
</dbReference>
<proteinExistence type="predicted"/>
<keyword evidence="3" id="KW-0804">Transcription</keyword>
<evidence type="ECO:0000256" key="2">
    <source>
        <dbReference type="ARBA" id="ARBA00023125"/>
    </source>
</evidence>
<dbReference type="SMART" id="SM00342">
    <property type="entry name" value="HTH_ARAC"/>
    <property type="match status" value="1"/>
</dbReference>
<dbReference type="Proteomes" id="UP000037822">
    <property type="component" value="Unassembled WGS sequence"/>
</dbReference>
<reference evidence="6 7" key="1">
    <citation type="submission" date="2015-07" db="EMBL/GenBank/DDBJ databases">
        <title>Whole genome sequencing of Bosea vaviloviae isolated from cave pool.</title>
        <authorList>
            <person name="Tan N.E.H."/>
            <person name="Lee Y.P."/>
            <person name="Gan H.M."/>
            <person name="Barton H."/>
            <person name="Savka M.A."/>
        </authorList>
    </citation>
    <scope>NUCLEOTIDE SEQUENCE [LARGE SCALE GENOMIC DNA]</scope>
    <source>
        <strain evidence="6 7">SD260</strain>
    </source>
</reference>
<dbReference type="Gene3D" id="1.10.10.60">
    <property type="entry name" value="Homeodomain-like"/>
    <property type="match status" value="1"/>
</dbReference>
<dbReference type="PANTHER" id="PTHR43130">
    <property type="entry name" value="ARAC-FAMILY TRANSCRIPTIONAL REGULATOR"/>
    <property type="match status" value="1"/>
</dbReference>
<evidence type="ECO:0000313" key="6">
    <source>
        <dbReference type="EMBL" id="KPH79552.1"/>
    </source>
</evidence>
<sequence length="336" mass="37509">MTTDDTNLSAGDSRNERKPAHVGFLLIPDFALLAYASAVEPLRAANRLSGRDLYRWSHVSIDGEPATASNGVSIRADHAVGAQMRFDYVIVCAGGNPAVFHHAPTFAWLRNLARHRVRLGGVSGGPYVLARANVLDGYRFTIHWEHAPAFLEDYPELDLRRSLYEIDRDRLTSSGGTAPLDMMHAVIAREHGSELALAVSEWFLQTHVREGAGPQRMPLRERLGISHAPLLRVVGCMEQSLENPLSREELARTANVSLRQLERLFRHHLGRSLGEHYLGLRLDRARDLLRQTSLSVLEIALACGFVSASHFSRGYRRRFGHPPRAEREPLAGKALR</sequence>
<dbReference type="PATRIC" id="fig|1526658.3.peg.109"/>
<evidence type="ECO:0000256" key="3">
    <source>
        <dbReference type="ARBA" id="ARBA00023163"/>
    </source>
</evidence>
<dbReference type="GO" id="GO:0043565">
    <property type="term" value="F:sequence-specific DNA binding"/>
    <property type="evidence" value="ECO:0007669"/>
    <property type="project" value="InterPro"/>
</dbReference>
<feature type="region of interest" description="Disordered" evidence="4">
    <location>
        <begin position="317"/>
        <end position="336"/>
    </location>
</feature>
<dbReference type="InterPro" id="IPR009057">
    <property type="entry name" value="Homeodomain-like_sf"/>
</dbReference>